<reference evidence="3 4" key="1">
    <citation type="journal article" date="2016" name="Mol. Biol. Evol.">
        <title>Comparative Genomics of Early-Diverging Mushroom-Forming Fungi Provides Insights into the Origins of Lignocellulose Decay Capabilities.</title>
        <authorList>
            <person name="Nagy L.G."/>
            <person name="Riley R."/>
            <person name="Tritt A."/>
            <person name="Adam C."/>
            <person name="Daum C."/>
            <person name="Floudas D."/>
            <person name="Sun H."/>
            <person name="Yadav J.S."/>
            <person name="Pangilinan J."/>
            <person name="Larsson K.H."/>
            <person name="Matsuura K."/>
            <person name="Barry K."/>
            <person name="Labutti K."/>
            <person name="Kuo R."/>
            <person name="Ohm R.A."/>
            <person name="Bhattacharya S.S."/>
            <person name="Shirouzu T."/>
            <person name="Yoshinaga Y."/>
            <person name="Martin F.M."/>
            <person name="Grigoriev I.V."/>
            <person name="Hibbett D.S."/>
        </authorList>
    </citation>
    <scope>NUCLEOTIDE SEQUENCE [LARGE SCALE GENOMIC DNA]</scope>
    <source>
        <strain evidence="3 4">HHB12029</strain>
    </source>
</reference>
<feature type="coiled-coil region" evidence="1">
    <location>
        <begin position="58"/>
        <end position="85"/>
    </location>
</feature>
<name>A0A165Q7C2_EXIGL</name>
<feature type="compositionally biased region" description="Low complexity" evidence="2">
    <location>
        <begin position="457"/>
        <end position="476"/>
    </location>
</feature>
<organism evidence="3 4">
    <name type="scientific">Exidia glandulosa HHB12029</name>
    <dbReference type="NCBI Taxonomy" id="1314781"/>
    <lineage>
        <taxon>Eukaryota</taxon>
        <taxon>Fungi</taxon>
        <taxon>Dikarya</taxon>
        <taxon>Basidiomycota</taxon>
        <taxon>Agaricomycotina</taxon>
        <taxon>Agaricomycetes</taxon>
        <taxon>Auriculariales</taxon>
        <taxon>Exidiaceae</taxon>
        <taxon>Exidia</taxon>
    </lineage>
</organism>
<evidence type="ECO:0000256" key="1">
    <source>
        <dbReference type="SAM" id="Coils"/>
    </source>
</evidence>
<dbReference type="Proteomes" id="UP000077266">
    <property type="component" value="Unassembled WGS sequence"/>
</dbReference>
<keyword evidence="4" id="KW-1185">Reference proteome</keyword>
<feature type="region of interest" description="Disordered" evidence="2">
    <location>
        <begin position="456"/>
        <end position="512"/>
    </location>
</feature>
<sequence length="512" mass="56013">MQQRERDLVRKVNAPTRGRTVDGNATGTGEAEVVLDHAELYDAFNESQLALAETRGQLKFVSTELDVNRRELRALRNENDGLLELLGQRITTLEAKVDLAVTQVKDDRGGAHKHPELAIAVRVQTRLMLGVDLDDHNAILPDPLKAGDPERVDESGGKLWNPHWGKRVDAAENKAFVNAVTEAVIKNETVKVKSDVPQEALTKKIVRPIVTNYVRHLDSVYASQNDDALREKKEWHAANSRRRMRRDTVAQARRSVAEHLDKELGLPPGTVMQAIDTDLCSDRISEDEWTSNDDAERDVQGFELVPAESLVVRRRPAHRNKLCTTLYYRLDFHKQQRGDDGYAADADIEATTAPGSKKRKKKNARVDGGRKQPRTTTLVAFNGPAHKHAERGPSKRSRQPPVNLISTRWLKGVGESCDVAFAAAVPQLHRGILAHDKKLFSRLNWLALDAQSDTEGEAATAAERATTSGTSSGGAAPTVPTSAGTGVGDKTPAPPEPPAPPVSPAPPVPPAA</sequence>
<evidence type="ECO:0000313" key="4">
    <source>
        <dbReference type="Proteomes" id="UP000077266"/>
    </source>
</evidence>
<feature type="compositionally biased region" description="Basic residues" evidence="2">
    <location>
        <begin position="385"/>
        <end position="398"/>
    </location>
</feature>
<feature type="region of interest" description="Disordered" evidence="2">
    <location>
        <begin position="350"/>
        <end position="402"/>
    </location>
</feature>
<dbReference type="EMBL" id="KV425884">
    <property type="protein sequence ID" value="KZW03195.1"/>
    <property type="molecule type" value="Genomic_DNA"/>
</dbReference>
<feature type="compositionally biased region" description="Pro residues" evidence="2">
    <location>
        <begin position="492"/>
        <end position="512"/>
    </location>
</feature>
<feature type="compositionally biased region" description="Basic and acidic residues" evidence="2">
    <location>
        <begin position="1"/>
        <end position="10"/>
    </location>
</feature>
<dbReference type="InParanoid" id="A0A165Q7C2"/>
<accession>A0A165Q7C2</accession>
<feature type="region of interest" description="Disordered" evidence="2">
    <location>
        <begin position="1"/>
        <end position="25"/>
    </location>
</feature>
<gene>
    <name evidence="3" type="ORF">EXIGLDRAFT_725654</name>
</gene>
<dbReference type="AlphaFoldDB" id="A0A165Q7C2"/>
<evidence type="ECO:0000313" key="3">
    <source>
        <dbReference type="EMBL" id="KZW03195.1"/>
    </source>
</evidence>
<evidence type="ECO:0000256" key="2">
    <source>
        <dbReference type="SAM" id="MobiDB-lite"/>
    </source>
</evidence>
<protein>
    <submittedName>
        <fullName evidence="3">Uncharacterized protein</fullName>
    </submittedName>
</protein>
<keyword evidence="1" id="KW-0175">Coiled coil</keyword>
<proteinExistence type="predicted"/>